<organism evidence="1 2">
    <name type="scientific">Segniliparus rotundus (strain ATCC BAA-972 / CDC 1076 / CIP 108378 / DSM 44985 / JCM 13578)</name>
    <dbReference type="NCBI Taxonomy" id="640132"/>
    <lineage>
        <taxon>Bacteria</taxon>
        <taxon>Bacillati</taxon>
        <taxon>Actinomycetota</taxon>
        <taxon>Actinomycetes</taxon>
        <taxon>Mycobacteriales</taxon>
        <taxon>Segniliparaceae</taxon>
        <taxon>Segniliparus</taxon>
    </lineage>
</organism>
<reference evidence="1 2" key="1">
    <citation type="journal article" date="2010" name="Stand. Genomic Sci.">
        <title>Complete genome sequence of Segniliparus rotundus type strain (CDC 1076).</title>
        <authorList>
            <person name="Sikorski J."/>
            <person name="Lapidus A."/>
            <person name="Copeland A."/>
            <person name="Misra M."/>
            <person name="Glavina Del Rio T."/>
            <person name="Nolan M."/>
            <person name="Lucas S."/>
            <person name="Chen F."/>
            <person name="Tice H."/>
            <person name="Cheng J.F."/>
            <person name="Jando M."/>
            <person name="Schneider S."/>
            <person name="Bruce D."/>
            <person name="Goodwin L."/>
            <person name="Pitluck S."/>
            <person name="Liolios K."/>
            <person name="Mikhailova N."/>
            <person name="Pati A."/>
            <person name="Ivanova N."/>
            <person name="Mavromatis K."/>
            <person name="Chen A."/>
            <person name="Palaniappan K."/>
            <person name="Chertkov O."/>
            <person name="Land M."/>
            <person name="Hauser L."/>
            <person name="Chang Y.J."/>
            <person name="Jeffries C.D."/>
            <person name="Brettin T."/>
            <person name="Detter J.C."/>
            <person name="Han C."/>
            <person name="Rohde M."/>
            <person name="Goker M."/>
            <person name="Bristow J."/>
            <person name="Eisen J.A."/>
            <person name="Markowitz V."/>
            <person name="Hugenholtz P."/>
            <person name="Kyrpides N.C."/>
            <person name="Klenk H.P."/>
        </authorList>
    </citation>
    <scope>NUCLEOTIDE SEQUENCE [LARGE SCALE GENOMIC DNA]</scope>
    <source>
        <strain evidence="2">ATCC BAA-972 / CDC 1076 / CIP 108378 / DSM 44985 / JCM 13578</strain>
    </source>
</reference>
<dbReference type="OrthoDB" id="4762170at2"/>
<dbReference type="Proteomes" id="UP000002247">
    <property type="component" value="Chromosome"/>
</dbReference>
<sequence length="60" mass="6748">MTVKSTIQFSDRQHDALAVWQREAARKLGRARVTRQEVVVALVGKLLSDKKLSEEILASL</sequence>
<dbReference type="AlphaFoldDB" id="D6ZDY7"/>
<dbReference type="HOGENOM" id="CLU_2939196_0_0_11"/>
<protein>
    <submittedName>
        <fullName evidence="1">Uncharacterized protein</fullName>
    </submittedName>
</protein>
<proteinExistence type="predicted"/>
<dbReference type="eggNOG" id="ENOG5031VNC">
    <property type="taxonomic scope" value="Bacteria"/>
</dbReference>
<accession>D6ZDY7</accession>
<dbReference type="EMBL" id="CP001958">
    <property type="protein sequence ID" value="ADG97267.1"/>
    <property type="molecule type" value="Genomic_DNA"/>
</dbReference>
<gene>
    <name evidence="1" type="ordered locus">Srot_0788</name>
</gene>
<evidence type="ECO:0000313" key="2">
    <source>
        <dbReference type="Proteomes" id="UP000002247"/>
    </source>
</evidence>
<dbReference type="KEGG" id="srt:Srot_0788"/>
<dbReference type="STRING" id="640132.Srot_0788"/>
<dbReference type="RefSeq" id="WP_013137723.1">
    <property type="nucleotide sequence ID" value="NC_014168.1"/>
</dbReference>
<keyword evidence="2" id="KW-1185">Reference proteome</keyword>
<name>D6ZDY7_SEGRD</name>
<evidence type="ECO:0000313" key="1">
    <source>
        <dbReference type="EMBL" id="ADG97267.1"/>
    </source>
</evidence>